<protein>
    <submittedName>
        <fullName evidence="1">Uncharacterized protein</fullName>
    </submittedName>
</protein>
<organism evidence="1 2">
    <name type="scientific">Dovyalis caffra</name>
    <dbReference type="NCBI Taxonomy" id="77055"/>
    <lineage>
        <taxon>Eukaryota</taxon>
        <taxon>Viridiplantae</taxon>
        <taxon>Streptophyta</taxon>
        <taxon>Embryophyta</taxon>
        <taxon>Tracheophyta</taxon>
        <taxon>Spermatophyta</taxon>
        <taxon>Magnoliopsida</taxon>
        <taxon>eudicotyledons</taxon>
        <taxon>Gunneridae</taxon>
        <taxon>Pentapetalae</taxon>
        <taxon>rosids</taxon>
        <taxon>fabids</taxon>
        <taxon>Malpighiales</taxon>
        <taxon>Salicaceae</taxon>
        <taxon>Flacourtieae</taxon>
        <taxon>Dovyalis</taxon>
    </lineage>
</organism>
<dbReference type="Proteomes" id="UP001314170">
    <property type="component" value="Unassembled WGS sequence"/>
</dbReference>
<accession>A0AAV1QPV8</accession>
<reference evidence="1 2" key="1">
    <citation type="submission" date="2024-01" db="EMBL/GenBank/DDBJ databases">
        <authorList>
            <person name="Waweru B."/>
        </authorList>
    </citation>
    <scope>NUCLEOTIDE SEQUENCE [LARGE SCALE GENOMIC DNA]</scope>
</reference>
<name>A0AAV1QPV8_9ROSI</name>
<comment type="caution">
    <text evidence="1">The sequence shown here is derived from an EMBL/GenBank/DDBJ whole genome shotgun (WGS) entry which is preliminary data.</text>
</comment>
<evidence type="ECO:0000313" key="1">
    <source>
        <dbReference type="EMBL" id="CAK7322999.1"/>
    </source>
</evidence>
<feature type="non-terminal residue" evidence="1">
    <location>
        <position position="73"/>
    </location>
</feature>
<dbReference type="AlphaFoldDB" id="A0AAV1QPV8"/>
<evidence type="ECO:0000313" key="2">
    <source>
        <dbReference type="Proteomes" id="UP001314170"/>
    </source>
</evidence>
<sequence>MSTRSVTIVNGLQNLGKTIKEPEVVSTILRKLNWRLGEERPSLTQSQHSTDAKRFEEIAKRAGKRGRSIKIKG</sequence>
<dbReference type="EMBL" id="CAWUPB010000058">
    <property type="protein sequence ID" value="CAK7322999.1"/>
    <property type="molecule type" value="Genomic_DNA"/>
</dbReference>
<gene>
    <name evidence="1" type="ORF">DCAF_LOCUS613</name>
</gene>
<keyword evidence="2" id="KW-1185">Reference proteome</keyword>
<proteinExistence type="predicted"/>